<feature type="compositionally biased region" description="Basic and acidic residues" evidence="2">
    <location>
        <begin position="199"/>
        <end position="217"/>
    </location>
</feature>
<gene>
    <name evidence="3" type="ORF">DBRI00130_LOCUS24119</name>
</gene>
<evidence type="ECO:0008006" key="4">
    <source>
        <dbReference type="Google" id="ProtNLM"/>
    </source>
</evidence>
<organism evidence="3">
    <name type="scientific">Ditylum brightwellii</name>
    <dbReference type="NCBI Taxonomy" id="49249"/>
    <lineage>
        <taxon>Eukaryota</taxon>
        <taxon>Sar</taxon>
        <taxon>Stramenopiles</taxon>
        <taxon>Ochrophyta</taxon>
        <taxon>Bacillariophyta</taxon>
        <taxon>Mediophyceae</taxon>
        <taxon>Lithodesmiophycidae</taxon>
        <taxon>Lithodesmiales</taxon>
        <taxon>Lithodesmiaceae</taxon>
        <taxon>Ditylum</taxon>
    </lineage>
</organism>
<name>A0A7S4RTP8_9STRA</name>
<evidence type="ECO:0000256" key="2">
    <source>
        <dbReference type="SAM" id="MobiDB-lite"/>
    </source>
</evidence>
<dbReference type="Gene3D" id="2.60.120.330">
    <property type="entry name" value="B-lactam Antibiotic, Isopenicillin N Synthase, Chain"/>
    <property type="match status" value="1"/>
</dbReference>
<evidence type="ECO:0000313" key="3">
    <source>
        <dbReference type="EMBL" id="CAE4624771.1"/>
    </source>
</evidence>
<protein>
    <recommendedName>
        <fullName evidence="4">Isopenicillin N synthase-like Fe(2+) 2OG dioxygenase domain-containing protein</fullName>
    </recommendedName>
</protein>
<keyword evidence="1" id="KW-0175">Coiled coil</keyword>
<feature type="compositionally biased region" description="Polar residues" evidence="2">
    <location>
        <begin position="218"/>
        <end position="227"/>
    </location>
</feature>
<dbReference type="InterPro" id="IPR027443">
    <property type="entry name" value="IPNS-like_sf"/>
</dbReference>
<reference evidence="3" key="1">
    <citation type="submission" date="2021-01" db="EMBL/GenBank/DDBJ databases">
        <authorList>
            <person name="Corre E."/>
            <person name="Pelletier E."/>
            <person name="Niang G."/>
            <person name="Scheremetjew M."/>
            <person name="Finn R."/>
            <person name="Kale V."/>
            <person name="Holt S."/>
            <person name="Cochrane G."/>
            <person name="Meng A."/>
            <person name="Brown T."/>
            <person name="Cohen L."/>
        </authorList>
    </citation>
    <scope>NUCLEOTIDE SEQUENCE</scope>
    <source>
        <strain evidence="3">GSO104</strain>
    </source>
</reference>
<feature type="coiled-coil region" evidence="1">
    <location>
        <begin position="115"/>
        <end position="142"/>
    </location>
</feature>
<dbReference type="EMBL" id="HBNS01030756">
    <property type="protein sequence ID" value="CAE4624771.1"/>
    <property type="molecule type" value="Transcribed_RNA"/>
</dbReference>
<sequence length="319" mass="36883">MEKNEMKQEQKHNNITFDSDNNTQMASKLIKCIGDDGSDISFPNETDMSCTVHRLCRYYSSPSKKENIEATATATSGEYIRSHTDWSILTLVPVSSVFGLEVWKNEKDGWIRPELLALRQYNEQTTRQLQRLQKQEQMTQTNENFDDIGTNDIQGDQWNSNYVVAMTGKWLEILSNGTIPSTVHRVVVSGYSGGNSDDYVERDTTRENSRDKEKEQKGATNETQQPCHNLHHHQRMSAPFFWRPRQRVPLDVQRVFNSKEADISFVENGEVGSNNIDISHQQHEIHNLNVSEKEMTLNMTELERKAISRMSDYLKFAYH</sequence>
<feature type="region of interest" description="Disordered" evidence="2">
    <location>
        <begin position="194"/>
        <end position="231"/>
    </location>
</feature>
<dbReference type="SUPFAM" id="SSF51197">
    <property type="entry name" value="Clavaminate synthase-like"/>
    <property type="match status" value="2"/>
</dbReference>
<accession>A0A7S4RTP8</accession>
<proteinExistence type="predicted"/>
<dbReference type="AlphaFoldDB" id="A0A7S4RTP8"/>
<evidence type="ECO:0000256" key="1">
    <source>
        <dbReference type="SAM" id="Coils"/>
    </source>
</evidence>